<sequence length="551" mass="60769">MPGSESTSPSVMDDLTTAYRQSLVVASDIPGDIPSLLRHAFSRHFKQNMPAVQRKEAETPPSSVTDVAELLAMLISIPSLEPTAQVLLDCARSILTSGPRVSMNVELADGEELPVALHTLLQGTLFAVLVHGGADPDLERTVEQAERQRVGYSQEDKLPWFLCKKFAFVHQVAAKDGQTATDVNNSIAHRMYAGRIFELVPEQQILKHTLVRLPPVARAFGLGTLTLLAATPAGTYGIDYHIRHILFDESDNGNPTQMKTPARIFFRFCPRVAEFERSKPTWHKHEVVLDAGFYGNSCVILTPVDTVIAGVMGLDGVRLDCHPFNLHPAPLPDGFVAQMALIDKKTVVLTAESGLQVIVGQNLFGRLGVGHMGKLTEFEYLSEYVDKIIYSGDFFLIFQSGLQIMYAGKVNQVISRSGLLPDSSFNDILAYPRPLVFTHHLHRFYCSECLLVTVHDGQTHVIRVDTNALAIVRFSLPFQATTMAHRPSHDSTAILFRDEAGQWYSVAVQPNAEHHPERVGGCPRGYGIVPLPLVDVGPVDVGRPELSNEEW</sequence>
<proteinExistence type="predicted"/>
<dbReference type="Proteomes" id="UP000717585">
    <property type="component" value="Unassembled WGS sequence"/>
</dbReference>
<reference evidence="1" key="1">
    <citation type="submission" date="2021-05" db="EMBL/GenBank/DDBJ databases">
        <title>A free-living protist that lacks canonical eukaryotic 1 DNA replication and segregation systems.</title>
        <authorList>
            <person name="Salas-Leiva D.E."/>
            <person name="Tromer E.C."/>
            <person name="Curtis B.A."/>
            <person name="Jerlstrom-Hultqvist J."/>
            <person name="Kolisko M."/>
            <person name="Yi Z."/>
            <person name="Salas-Leiva J.S."/>
            <person name="Gallot-Lavallee L."/>
            <person name="Kops G.J.P.L."/>
            <person name="Archibald J.M."/>
            <person name="Simpson A.G.B."/>
            <person name="Roger A.J."/>
        </authorList>
    </citation>
    <scope>NUCLEOTIDE SEQUENCE</scope>
    <source>
        <strain evidence="1">BICM</strain>
    </source>
</reference>
<gene>
    <name evidence="1" type="ORF">J8273_0613</name>
</gene>
<dbReference type="AlphaFoldDB" id="A0A8J6AYZ5"/>
<name>A0A8J6AYZ5_9EUKA</name>
<evidence type="ECO:0000313" key="2">
    <source>
        <dbReference type="Proteomes" id="UP000717585"/>
    </source>
</evidence>
<protein>
    <submittedName>
        <fullName evidence="1">Uncharacterized protein</fullName>
    </submittedName>
</protein>
<accession>A0A8J6AYZ5</accession>
<evidence type="ECO:0000313" key="1">
    <source>
        <dbReference type="EMBL" id="KAG9397483.1"/>
    </source>
</evidence>
<organism evidence="1 2">
    <name type="scientific">Carpediemonas membranifera</name>
    <dbReference type="NCBI Taxonomy" id="201153"/>
    <lineage>
        <taxon>Eukaryota</taxon>
        <taxon>Metamonada</taxon>
        <taxon>Carpediemonas-like organisms</taxon>
        <taxon>Carpediemonas</taxon>
    </lineage>
</organism>
<comment type="caution">
    <text evidence="1">The sequence shown here is derived from an EMBL/GenBank/DDBJ whole genome shotgun (WGS) entry which is preliminary data.</text>
</comment>
<keyword evidence="2" id="KW-1185">Reference proteome</keyword>
<dbReference type="EMBL" id="JAHDYR010000001">
    <property type="protein sequence ID" value="KAG9397483.1"/>
    <property type="molecule type" value="Genomic_DNA"/>
</dbReference>